<evidence type="ECO:0000256" key="1">
    <source>
        <dbReference type="ARBA" id="ARBA00004123"/>
    </source>
</evidence>
<dbReference type="EMBL" id="GFDF01009650">
    <property type="protein sequence ID" value="JAV04434.1"/>
    <property type="molecule type" value="Transcribed_RNA"/>
</dbReference>
<dbReference type="InterPro" id="IPR029196">
    <property type="entry name" value="HAPSTR1-like"/>
</dbReference>
<evidence type="ECO:0000256" key="2">
    <source>
        <dbReference type="ARBA" id="ARBA00023242"/>
    </source>
</evidence>
<dbReference type="AlphaFoldDB" id="A0A1L8DDN5"/>
<evidence type="ECO:0000256" key="3">
    <source>
        <dbReference type="SAM" id="MobiDB-lite"/>
    </source>
</evidence>
<dbReference type="Pfam" id="PF15251">
    <property type="entry name" value="TAPR1-like"/>
    <property type="match status" value="1"/>
</dbReference>
<dbReference type="PANTHER" id="PTHR31624:SF4">
    <property type="entry name" value="CHROMOSOME 16 OPEN READING FRAME 72"/>
    <property type="match status" value="1"/>
</dbReference>
<dbReference type="PANTHER" id="PTHR31624">
    <property type="entry name" value="UPF0472 PROTEIN C16ORF72"/>
    <property type="match status" value="1"/>
</dbReference>
<comment type="subcellular location">
    <subcellularLocation>
        <location evidence="1">Nucleus</location>
    </subcellularLocation>
</comment>
<name>A0A1L8DDN5_9DIPT</name>
<accession>A0A1L8DDN5</accession>
<proteinExistence type="predicted"/>
<feature type="region of interest" description="Disordered" evidence="3">
    <location>
        <begin position="134"/>
        <end position="154"/>
    </location>
</feature>
<evidence type="ECO:0000313" key="4">
    <source>
        <dbReference type="EMBL" id="JAV04434.1"/>
    </source>
</evidence>
<protein>
    <submittedName>
        <fullName evidence="4">Uncharacterized protein</fullName>
    </submittedName>
</protein>
<dbReference type="InterPro" id="IPR040308">
    <property type="entry name" value="HAPR1"/>
</dbReference>
<keyword evidence="2" id="KW-0539">Nucleus</keyword>
<sequence length="237" mass="27024">MQSDSEENWIAAIENQYMEAIENDEPDFEEQLIVNREALLKSAWRNFQDSATAVAQLYKDRTNGHDSGLLWLPFQTAAGTITTLYKDSAEGLRRIGDVAVQCGYQRRNKEIADWAKKRRRNIRREDLLSYLAGKPPPPLHVSRASQLRSSPRPEAQHISNHHNLMQNATPFVNPQLPLATESEMHTFKEALARRSRGPELYAFVTGEVARHCKRPASPSLDVNMEAQSLSSKRQRFL</sequence>
<reference evidence="4" key="1">
    <citation type="submission" date="2016-12" db="EMBL/GenBank/DDBJ databases">
        <title>An insight into the sialome and mialome of the sand fly, Nyssomyia neivai.</title>
        <authorList>
            <person name="Sebastian V."/>
            <person name="Goulart T.M."/>
            <person name="Oliveira W."/>
            <person name="Calvo E."/>
            <person name="Oliveira L.F."/>
            <person name="Pinto M.C."/>
            <person name="Rosselino A.M."/>
            <person name="Ribeiro J.M."/>
        </authorList>
    </citation>
    <scope>NUCLEOTIDE SEQUENCE</scope>
</reference>
<organism evidence="4">
    <name type="scientific">Nyssomyia neivai</name>
    <dbReference type="NCBI Taxonomy" id="330878"/>
    <lineage>
        <taxon>Eukaryota</taxon>
        <taxon>Metazoa</taxon>
        <taxon>Ecdysozoa</taxon>
        <taxon>Arthropoda</taxon>
        <taxon>Hexapoda</taxon>
        <taxon>Insecta</taxon>
        <taxon>Pterygota</taxon>
        <taxon>Neoptera</taxon>
        <taxon>Endopterygota</taxon>
        <taxon>Diptera</taxon>
        <taxon>Nematocera</taxon>
        <taxon>Psychodoidea</taxon>
        <taxon>Psychodidae</taxon>
        <taxon>Nyssomyia</taxon>
    </lineage>
</organism>
<dbReference type="GO" id="GO:0005634">
    <property type="term" value="C:nucleus"/>
    <property type="evidence" value="ECO:0007669"/>
    <property type="project" value="UniProtKB-SubCell"/>
</dbReference>